<evidence type="ECO:0000256" key="3">
    <source>
        <dbReference type="ARBA" id="ARBA00022692"/>
    </source>
</evidence>
<keyword evidence="9" id="KW-1185">Reference proteome</keyword>
<reference evidence="8 9" key="1">
    <citation type="submission" date="2018-03" db="EMBL/GenBank/DDBJ databases">
        <title>Genomic Encyclopedia of Archaeal and Bacterial Type Strains, Phase II (KMG-II): from individual species to whole genera.</title>
        <authorList>
            <person name="Goeker M."/>
        </authorList>
    </citation>
    <scope>NUCLEOTIDE SEQUENCE [LARGE SCALE GENOMIC DNA]</scope>
    <source>
        <strain evidence="8 9">DSM 44720</strain>
    </source>
</reference>
<evidence type="ECO:0000256" key="2">
    <source>
        <dbReference type="ARBA" id="ARBA00022475"/>
    </source>
</evidence>
<name>A0A2T0T1B5_9PSEU</name>
<feature type="transmembrane region" description="Helical" evidence="6">
    <location>
        <begin position="388"/>
        <end position="410"/>
    </location>
</feature>
<evidence type="ECO:0000313" key="8">
    <source>
        <dbReference type="EMBL" id="PRY39456.1"/>
    </source>
</evidence>
<feature type="transmembrane region" description="Helical" evidence="6">
    <location>
        <begin position="12"/>
        <end position="33"/>
    </location>
</feature>
<feature type="transmembrane region" description="Helical" evidence="6">
    <location>
        <begin position="340"/>
        <end position="367"/>
    </location>
</feature>
<keyword evidence="3 6" id="KW-0812">Transmembrane</keyword>
<feature type="transmembrane region" description="Helical" evidence="6">
    <location>
        <begin position="592"/>
        <end position="616"/>
    </location>
</feature>
<evidence type="ECO:0000259" key="7">
    <source>
        <dbReference type="Pfam" id="PF02687"/>
    </source>
</evidence>
<feature type="domain" description="ABC3 transporter permease C-terminal" evidence="7">
    <location>
        <begin position="180"/>
        <end position="297"/>
    </location>
</feature>
<feature type="transmembrane region" description="Helical" evidence="6">
    <location>
        <begin position="269"/>
        <end position="291"/>
    </location>
</feature>
<feature type="transmembrane region" description="Helical" evidence="6">
    <location>
        <begin position="178"/>
        <end position="199"/>
    </location>
</feature>
<gene>
    <name evidence="8" type="ORF">CLV43_10739</name>
</gene>
<evidence type="ECO:0000256" key="4">
    <source>
        <dbReference type="ARBA" id="ARBA00022989"/>
    </source>
</evidence>
<evidence type="ECO:0000256" key="1">
    <source>
        <dbReference type="ARBA" id="ARBA00004651"/>
    </source>
</evidence>
<protein>
    <recommendedName>
        <fullName evidence="7">ABC3 transporter permease C-terminal domain-containing protein</fullName>
    </recommendedName>
</protein>
<keyword evidence="5 6" id="KW-0472">Membrane</keyword>
<feature type="transmembrane region" description="Helical" evidence="6">
    <location>
        <begin position="643"/>
        <end position="668"/>
    </location>
</feature>
<feature type="transmembrane region" description="Helical" evidence="6">
    <location>
        <begin position="311"/>
        <end position="328"/>
    </location>
</feature>
<dbReference type="GO" id="GO:0005886">
    <property type="term" value="C:plasma membrane"/>
    <property type="evidence" value="ECO:0007669"/>
    <property type="project" value="UniProtKB-SubCell"/>
</dbReference>
<dbReference type="Pfam" id="PF02687">
    <property type="entry name" value="FtsX"/>
    <property type="match status" value="1"/>
</dbReference>
<feature type="transmembrane region" description="Helical" evidence="6">
    <location>
        <begin position="220"/>
        <end position="243"/>
    </location>
</feature>
<dbReference type="EMBL" id="PVTF01000007">
    <property type="protein sequence ID" value="PRY39456.1"/>
    <property type="molecule type" value="Genomic_DNA"/>
</dbReference>
<proteinExistence type="predicted"/>
<dbReference type="InterPro" id="IPR003838">
    <property type="entry name" value="ABC3_permease_C"/>
</dbReference>
<evidence type="ECO:0000256" key="6">
    <source>
        <dbReference type="SAM" id="Phobius"/>
    </source>
</evidence>
<keyword evidence="2" id="KW-1003">Cell membrane</keyword>
<dbReference type="AlphaFoldDB" id="A0A2T0T1B5"/>
<dbReference type="Proteomes" id="UP000239494">
    <property type="component" value="Unassembled WGS sequence"/>
</dbReference>
<evidence type="ECO:0000256" key="5">
    <source>
        <dbReference type="ARBA" id="ARBA00023136"/>
    </source>
</evidence>
<keyword evidence="4 6" id="KW-1133">Transmembrane helix</keyword>
<evidence type="ECO:0000313" key="9">
    <source>
        <dbReference type="Proteomes" id="UP000239494"/>
    </source>
</evidence>
<accession>A0A2T0T1B5</accession>
<feature type="transmembrane region" description="Helical" evidence="6">
    <location>
        <begin position="680"/>
        <end position="706"/>
    </location>
</feature>
<organism evidence="8 9">
    <name type="scientific">Umezawaea tangerina</name>
    <dbReference type="NCBI Taxonomy" id="84725"/>
    <lineage>
        <taxon>Bacteria</taxon>
        <taxon>Bacillati</taxon>
        <taxon>Actinomycetota</taxon>
        <taxon>Actinomycetes</taxon>
        <taxon>Pseudonocardiales</taxon>
        <taxon>Pseudonocardiaceae</taxon>
        <taxon>Umezawaea</taxon>
    </lineage>
</organism>
<comment type="caution">
    <text evidence="8">The sequence shown here is derived from an EMBL/GenBank/DDBJ whole genome shotgun (WGS) entry which is preliminary data.</text>
</comment>
<sequence>MTLLRRDRRGRISAALVALGVAVGVLLVLWLLAAPTALRAREDRAAWRVGGEPGPLAVSATRDEFRGRMIERFDVAAEHPGEVAVAQGIPRLPGPGEVLFSPALADLVRTTPSAELGDRFPGVVVGMIGDQALRFPDELVVVVGHPPGVVDGSGVRDLLGSRVPVDGSAGMLWLLTRIGLVVLVVPCLVLVASVGRLTAARRERRLTALRLAGATPVQAAVVVAVEIAAGAVIGSLLGGALAWPSSGLVARIPWGGGTWFPGDFTSDPLVAAAVQVCAPVLVVGAAVLGHWRVVTRPPGVAVLRRVRGRRLLIGLAAFVLFSAGVVVAREVGGPRRFEVVLAGVGGVALALVFTGPLVTSLVGRLFVGCWRGPATLLAGRRLVGDPVAAFRGSAGVVVAVFTASMALTMMPTLEGQVRFDDGTWSPDAIVAHGVTDPSRVDALRAATDAPVLPLTYGLLAAGGRSQPALVGRCEDVTRVLTGLSCAPGPAVYLPQPLDGPLRITSRQAAARTELPSDVEVRPYPGGSYAVVDPELAPALAARPTSVAVLTTPGDREVLHTALVRAFPGVALEDGETADVLGSTVLDDLRRAVLLGLAFAVLLGGSGAAVSAVGSVVDRRRAFGALLATGTPLRLLRAALRREVVLPVVTATLAACAAGTGVGLGLLSITPGIPHHSGTPMTPWILAPVAAGSLVALVAATACGLALRGVTPTTDYQD</sequence>
<comment type="subcellular location">
    <subcellularLocation>
        <location evidence="1">Cell membrane</location>
        <topology evidence="1">Multi-pass membrane protein</topology>
    </subcellularLocation>
</comment>